<keyword evidence="4" id="KW-1185">Reference proteome</keyword>
<gene>
    <name evidence="3" type="ORF">ACIGXA_29190</name>
</gene>
<sequence>MTDTPPPYHPGSDQPRLNRPVRERYPQIRPTSGYGDPRVRHTGPGPGAGTDQDPERSAKLSARLALAITVVIGQLWALSIAVNEWMQGDTSIAWWCAGFLGVSFLVVLGIWLLDPKDR</sequence>
<reference evidence="3 4" key="1">
    <citation type="submission" date="2024-10" db="EMBL/GenBank/DDBJ databases">
        <title>The Natural Products Discovery Center: Release of the First 8490 Sequenced Strains for Exploring Actinobacteria Biosynthetic Diversity.</title>
        <authorList>
            <person name="Kalkreuter E."/>
            <person name="Kautsar S.A."/>
            <person name="Yang D."/>
            <person name="Bader C.D."/>
            <person name="Teijaro C.N."/>
            <person name="Fluegel L."/>
            <person name="Davis C.M."/>
            <person name="Simpson J.R."/>
            <person name="Lauterbach L."/>
            <person name="Steele A.D."/>
            <person name="Gui C."/>
            <person name="Meng S."/>
            <person name="Li G."/>
            <person name="Viehrig K."/>
            <person name="Ye F."/>
            <person name="Su P."/>
            <person name="Kiefer A.F."/>
            <person name="Nichols A."/>
            <person name="Cepeda A.J."/>
            <person name="Yan W."/>
            <person name="Fan B."/>
            <person name="Jiang Y."/>
            <person name="Adhikari A."/>
            <person name="Zheng C.-J."/>
            <person name="Schuster L."/>
            <person name="Cowan T.M."/>
            <person name="Smanski M.J."/>
            <person name="Chevrette M.G."/>
            <person name="De Carvalho L.P.S."/>
            <person name="Shen B."/>
        </authorList>
    </citation>
    <scope>NUCLEOTIDE SEQUENCE [LARGE SCALE GENOMIC DNA]</scope>
    <source>
        <strain evidence="3 4">NPDC053399</strain>
    </source>
</reference>
<dbReference type="Proteomes" id="UP001614394">
    <property type="component" value="Unassembled WGS sequence"/>
</dbReference>
<name>A0ABW8CGV6_9ACTN</name>
<proteinExistence type="predicted"/>
<feature type="transmembrane region" description="Helical" evidence="2">
    <location>
        <begin position="64"/>
        <end position="86"/>
    </location>
</feature>
<keyword evidence="2" id="KW-0812">Transmembrane</keyword>
<comment type="caution">
    <text evidence="3">The sequence shown here is derived from an EMBL/GenBank/DDBJ whole genome shotgun (WGS) entry which is preliminary data.</text>
</comment>
<keyword evidence="2" id="KW-1133">Transmembrane helix</keyword>
<dbReference type="RefSeq" id="WP_399655106.1">
    <property type="nucleotide sequence ID" value="NZ_JBITYG010000010.1"/>
</dbReference>
<evidence type="ECO:0000256" key="2">
    <source>
        <dbReference type="SAM" id="Phobius"/>
    </source>
</evidence>
<protein>
    <recommendedName>
        <fullName evidence="5">Integral membrane protein</fullName>
    </recommendedName>
</protein>
<evidence type="ECO:0000313" key="3">
    <source>
        <dbReference type="EMBL" id="MFI9104595.1"/>
    </source>
</evidence>
<organism evidence="3 4">
    <name type="scientific">Streptomyces fildesensis</name>
    <dbReference type="NCBI Taxonomy" id="375757"/>
    <lineage>
        <taxon>Bacteria</taxon>
        <taxon>Bacillati</taxon>
        <taxon>Actinomycetota</taxon>
        <taxon>Actinomycetes</taxon>
        <taxon>Kitasatosporales</taxon>
        <taxon>Streptomycetaceae</taxon>
        <taxon>Streptomyces</taxon>
    </lineage>
</organism>
<feature type="transmembrane region" description="Helical" evidence="2">
    <location>
        <begin position="92"/>
        <end position="113"/>
    </location>
</feature>
<accession>A0ABW8CGV6</accession>
<feature type="region of interest" description="Disordered" evidence="1">
    <location>
        <begin position="1"/>
        <end position="56"/>
    </location>
</feature>
<dbReference type="EMBL" id="JBITYG010000010">
    <property type="protein sequence ID" value="MFI9104595.1"/>
    <property type="molecule type" value="Genomic_DNA"/>
</dbReference>
<evidence type="ECO:0008006" key="5">
    <source>
        <dbReference type="Google" id="ProtNLM"/>
    </source>
</evidence>
<evidence type="ECO:0000313" key="4">
    <source>
        <dbReference type="Proteomes" id="UP001614394"/>
    </source>
</evidence>
<keyword evidence="2" id="KW-0472">Membrane</keyword>
<evidence type="ECO:0000256" key="1">
    <source>
        <dbReference type="SAM" id="MobiDB-lite"/>
    </source>
</evidence>